<dbReference type="Gene3D" id="2.130.10.30">
    <property type="entry name" value="Regulator of chromosome condensation 1/beta-lactamase-inhibitor protein II"/>
    <property type="match status" value="1"/>
</dbReference>
<evidence type="ECO:0000313" key="5">
    <source>
        <dbReference type="EMBL" id="KAF9820761.1"/>
    </source>
</evidence>
<dbReference type="Proteomes" id="UP000639403">
    <property type="component" value="Unassembled WGS sequence"/>
</dbReference>
<comment type="caution">
    <text evidence="5">The sequence shown here is derived from an EMBL/GenBank/DDBJ whole genome shotgun (WGS) entry which is preliminary data.</text>
</comment>
<organism evidence="5 6">
    <name type="scientific">Rhodonia placenta</name>
    <dbReference type="NCBI Taxonomy" id="104341"/>
    <lineage>
        <taxon>Eukaryota</taxon>
        <taxon>Fungi</taxon>
        <taxon>Dikarya</taxon>
        <taxon>Basidiomycota</taxon>
        <taxon>Agaricomycotina</taxon>
        <taxon>Agaricomycetes</taxon>
        <taxon>Polyporales</taxon>
        <taxon>Adustoporiaceae</taxon>
        <taxon>Rhodonia</taxon>
    </lineage>
</organism>
<dbReference type="PROSITE" id="PS50012">
    <property type="entry name" value="RCC1_3"/>
    <property type="match status" value="6"/>
</dbReference>
<dbReference type="AlphaFoldDB" id="A0A8H7PA46"/>
<dbReference type="GO" id="GO:0005737">
    <property type="term" value="C:cytoplasm"/>
    <property type="evidence" value="ECO:0007669"/>
    <property type="project" value="TreeGrafter"/>
</dbReference>
<dbReference type="PANTHER" id="PTHR45982">
    <property type="entry name" value="REGULATOR OF CHROMOSOME CONDENSATION"/>
    <property type="match status" value="1"/>
</dbReference>
<dbReference type="PANTHER" id="PTHR45982:SF1">
    <property type="entry name" value="REGULATOR OF CHROMOSOME CONDENSATION"/>
    <property type="match status" value="1"/>
</dbReference>
<dbReference type="PROSITE" id="PS00626">
    <property type="entry name" value="RCC1_2"/>
    <property type="match status" value="3"/>
</dbReference>
<feature type="repeat" description="RCC1" evidence="3">
    <location>
        <begin position="20"/>
        <end position="87"/>
    </location>
</feature>
<feature type="domain" description="RCC1-like" evidence="4">
    <location>
        <begin position="21"/>
        <end position="446"/>
    </location>
</feature>
<dbReference type="InterPro" id="IPR000408">
    <property type="entry name" value="Reg_chr_condens"/>
</dbReference>
<protein>
    <recommendedName>
        <fullName evidence="4">RCC1-like domain-containing protein</fullName>
    </recommendedName>
</protein>
<dbReference type="InterPro" id="IPR051553">
    <property type="entry name" value="Ran_GTPase-activating"/>
</dbReference>
<evidence type="ECO:0000256" key="1">
    <source>
        <dbReference type="ARBA" id="ARBA00022658"/>
    </source>
</evidence>
<dbReference type="GO" id="GO:0005085">
    <property type="term" value="F:guanyl-nucleotide exchange factor activity"/>
    <property type="evidence" value="ECO:0007669"/>
    <property type="project" value="TreeGrafter"/>
</dbReference>
<dbReference type="SUPFAM" id="SSF50985">
    <property type="entry name" value="RCC1/BLIP-II"/>
    <property type="match status" value="1"/>
</dbReference>
<keyword evidence="2" id="KW-0677">Repeat</keyword>
<dbReference type="Pfam" id="PF25390">
    <property type="entry name" value="WD40_RLD"/>
    <property type="match status" value="1"/>
</dbReference>
<dbReference type="PROSITE" id="PS00625">
    <property type="entry name" value="RCC1_1"/>
    <property type="match status" value="1"/>
</dbReference>
<evidence type="ECO:0000256" key="2">
    <source>
        <dbReference type="ARBA" id="ARBA00022737"/>
    </source>
</evidence>
<evidence type="ECO:0000259" key="4">
    <source>
        <dbReference type="Pfam" id="PF25390"/>
    </source>
</evidence>
<feature type="repeat" description="RCC1" evidence="3">
    <location>
        <begin position="161"/>
        <end position="215"/>
    </location>
</feature>
<evidence type="ECO:0000313" key="6">
    <source>
        <dbReference type="Proteomes" id="UP000639403"/>
    </source>
</evidence>
<gene>
    <name evidence="5" type="ORF">IEO21_01204</name>
</gene>
<feature type="repeat" description="RCC1" evidence="3">
    <location>
        <begin position="216"/>
        <end position="272"/>
    </location>
</feature>
<name>A0A8H7PA46_9APHY</name>
<feature type="repeat" description="RCC1" evidence="3">
    <location>
        <begin position="334"/>
        <end position="396"/>
    </location>
</feature>
<proteinExistence type="predicted"/>
<reference evidence="5" key="1">
    <citation type="submission" date="2020-11" db="EMBL/GenBank/DDBJ databases">
        <authorList>
            <person name="Koelle M."/>
            <person name="Horta M.A.C."/>
            <person name="Nowrousian M."/>
            <person name="Ohm R.A."/>
            <person name="Benz P."/>
            <person name="Pilgard A."/>
        </authorList>
    </citation>
    <scope>NUCLEOTIDE SEQUENCE</scope>
    <source>
        <strain evidence="5">FPRL280</strain>
    </source>
</reference>
<dbReference type="PRINTS" id="PR00633">
    <property type="entry name" value="RCCNDNSATION"/>
</dbReference>
<keyword evidence="1" id="KW-0344">Guanine-nucleotide releasing factor</keyword>
<dbReference type="InterPro" id="IPR009091">
    <property type="entry name" value="RCC1/BLIP-II"/>
</dbReference>
<sequence length="452" mass="47234">MNPLLPLPLPTPPPGLRPAPQLFGWGLGDAGQLGLSLDLAENIPIIRKPRCNRYVEQKMAENALGGVGAGLETVAAGGMHSLMVDETGTVWSCGANDNAALGRVTIHTTDPAEPSRILEIDESTHLPNTVPVPIQSLVNERFRAVKVVAGDSISAAISDTGALRVWGTFRGEQGPVGFSPNTMHQFTPTPLPALAGVKVVAAAAGNDHLLLLTAQGSVYTMGSGAHGQLGRRVLDWHRAHGTAPRRIVLGRVTQPAVAVGAGENHAFAVDAAGTVWGWGINARGQTGTGYRGAADQVVAAPRRVRRLDRAALGGATVVQIAGGSHHTLFRTSDGRVYACGIADEGQLGLADDDPAFADRAFPGFLPEPARVAFPDADDPVVHIACGTNNNLAITRDGAMYAWGRQVVGELGLGHDEDVKTPTVVVRRVGNSWAAVDAACAGQHALALLRRRT</sequence>
<feature type="repeat" description="RCC1" evidence="3">
    <location>
        <begin position="397"/>
        <end position="450"/>
    </location>
</feature>
<reference evidence="5" key="2">
    <citation type="journal article" name="Front. Microbiol.">
        <title>Degradative Capacity of Two Strains of Rhodonia placenta: From Phenotype to Genotype.</title>
        <authorList>
            <person name="Kolle M."/>
            <person name="Horta M.A.C."/>
            <person name="Nowrousian M."/>
            <person name="Ohm R.A."/>
            <person name="Benz J.P."/>
            <person name="Pilgard A."/>
        </authorList>
    </citation>
    <scope>NUCLEOTIDE SEQUENCE</scope>
    <source>
        <strain evidence="5">FPRL280</strain>
    </source>
</reference>
<evidence type="ECO:0000256" key="3">
    <source>
        <dbReference type="PROSITE-ProRule" id="PRU00235"/>
    </source>
</evidence>
<dbReference type="EMBL" id="JADOXO010000008">
    <property type="protein sequence ID" value="KAF9820761.1"/>
    <property type="molecule type" value="Genomic_DNA"/>
</dbReference>
<feature type="repeat" description="RCC1" evidence="3">
    <location>
        <begin position="273"/>
        <end position="333"/>
    </location>
</feature>
<accession>A0A8H7PA46</accession>
<dbReference type="InterPro" id="IPR058923">
    <property type="entry name" value="RCC1-like_dom"/>
</dbReference>